<dbReference type="PROSITE" id="PS50994">
    <property type="entry name" value="INTEGRASE"/>
    <property type="match status" value="1"/>
</dbReference>
<dbReference type="Gene3D" id="3.30.420.10">
    <property type="entry name" value="Ribonuclease H-like superfamily/Ribonuclease H"/>
    <property type="match status" value="1"/>
</dbReference>
<sequence length="415" mass="46765">MSQSTTREYTEKMRGRYARMTGKTARSRLLDEYVVVTGFERKYAIKVLGGSRRVSGTNRRRGAPKRYDGEVVGRLRELWLVMEQPCGKRMKDMLPLWLGHCADKPGLKKRLLSMGAATIDRCLAASKVAGPKKRLPPRSDAAIKALVEIRAGSWEVGEAGWTEVDTVAHCGGDMGGSFIWSLTSVEILSGWTEVRAIWNRGQHATLEGMKAIEAAQPFDLKGVDSDNGGEFLNHHLHGWLKGRGIKQTRSRPYRKNDQAHVEQKNHTHVRQLLGHDRLGHEELVDPLNELLSLWCLWKNLYSVTMEQVSKRREGSKEIRRHAKKSRTPAERLVSCGKIALERKIWLAAQRRMNNPFEMKAGIERMLAAIWELKERLDGEEDGCFPLRVPGFLRYAPSPLAPARGSTLNQAATVSA</sequence>
<organism evidence="2 3">
    <name type="scientific">Luteolibacter flavescens</name>
    <dbReference type="NCBI Taxonomy" id="1859460"/>
    <lineage>
        <taxon>Bacteria</taxon>
        <taxon>Pseudomonadati</taxon>
        <taxon>Verrucomicrobiota</taxon>
        <taxon>Verrucomicrobiia</taxon>
        <taxon>Verrucomicrobiales</taxon>
        <taxon>Verrucomicrobiaceae</taxon>
        <taxon>Luteolibacter</taxon>
    </lineage>
</organism>
<dbReference type="Proteomes" id="UP001207930">
    <property type="component" value="Unassembled WGS sequence"/>
</dbReference>
<protein>
    <submittedName>
        <fullName evidence="2">Transposase family protein</fullName>
    </submittedName>
</protein>
<dbReference type="RefSeq" id="WP_264499441.1">
    <property type="nucleotide sequence ID" value="NZ_JAPDDS010000001.1"/>
</dbReference>
<gene>
    <name evidence="2" type="ORF">OKA04_01995</name>
</gene>
<evidence type="ECO:0000259" key="1">
    <source>
        <dbReference type="PROSITE" id="PS50994"/>
    </source>
</evidence>
<dbReference type="InterPro" id="IPR036397">
    <property type="entry name" value="RNaseH_sf"/>
</dbReference>
<comment type="caution">
    <text evidence="2">The sequence shown here is derived from an EMBL/GenBank/DDBJ whole genome shotgun (WGS) entry which is preliminary data.</text>
</comment>
<dbReference type="InterPro" id="IPR012337">
    <property type="entry name" value="RNaseH-like_sf"/>
</dbReference>
<evidence type="ECO:0000313" key="2">
    <source>
        <dbReference type="EMBL" id="MCW1883481.1"/>
    </source>
</evidence>
<keyword evidence="3" id="KW-1185">Reference proteome</keyword>
<dbReference type="EMBL" id="JAPDDS010000001">
    <property type="protein sequence ID" value="MCW1883481.1"/>
    <property type="molecule type" value="Genomic_DNA"/>
</dbReference>
<dbReference type="Pfam" id="PF00665">
    <property type="entry name" value="rve"/>
    <property type="match status" value="1"/>
</dbReference>
<reference evidence="2 3" key="1">
    <citation type="submission" date="2022-10" db="EMBL/GenBank/DDBJ databases">
        <title>Luteolibacter flavescens strain MCCC 1K03193, whole genome shotgun sequencing project.</title>
        <authorList>
            <person name="Zhao G."/>
            <person name="Shen L."/>
        </authorList>
    </citation>
    <scope>NUCLEOTIDE SEQUENCE [LARGE SCALE GENOMIC DNA]</scope>
    <source>
        <strain evidence="2 3">MCCC 1K03193</strain>
    </source>
</reference>
<feature type="domain" description="Integrase catalytic" evidence="1">
    <location>
        <begin position="147"/>
        <end position="336"/>
    </location>
</feature>
<accession>A0ABT3FIU2</accession>
<evidence type="ECO:0000313" key="3">
    <source>
        <dbReference type="Proteomes" id="UP001207930"/>
    </source>
</evidence>
<dbReference type="InterPro" id="IPR001584">
    <property type="entry name" value="Integrase_cat-core"/>
</dbReference>
<proteinExistence type="predicted"/>
<name>A0ABT3FIU2_9BACT</name>
<dbReference type="SUPFAM" id="SSF53098">
    <property type="entry name" value="Ribonuclease H-like"/>
    <property type="match status" value="1"/>
</dbReference>